<dbReference type="Pfam" id="PF06456">
    <property type="entry name" value="Arfaptin"/>
    <property type="match status" value="1"/>
</dbReference>
<evidence type="ECO:0000256" key="3">
    <source>
        <dbReference type="ARBA" id="ARBA00022553"/>
    </source>
</evidence>
<dbReference type="CDD" id="cd07660">
    <property type="entry name" value="BAR_Arfaptin"/>
    <property type="match status" value="1"/>
</dbReference>
<dbReference type="GO" id="GO:0070273">
    <property type="term" value="F:phosphatidylinositol-4-phosphate binding"/>
    <property type="evidence" value="ECO:0007669"/>
    <property type="project" value="UniProtKB-ARBA"/>
</dbReference>
<dbReference type="InterPro" id="IPR027267">
    <property type="entry name" value="AH/BAR_dom_sf"/>
</dbReference>
<dbReference type="Proteomes" id="UP001381693">
    <property type="component" value="Unassembled WGS sequence"/>
</dbReference>
<feature type="compositionally biased region" description="Low complexity" evidence="7">
    <location>
        <begin position="39"/>
        <end position="58"/>
    </location>
</feature>
<evidence type="ECO:0000256" key="5">
    <source>
        <dbReference type="ARBA" id="ARBA00023136"/>
    </source>
</evidence>
<dbReference type="GO" id="GO:0005829">
    <property type="term" value="C:cytosol"/>
    <property type="evidence" value="ECO:0007669"/>
    <property type="project" value="UniProtKB-ARBA"/>
</dbReference>
<feature type="domain" description="AH" evidence="8">
    <location>
        <begin position="140"/>
        <end position="340"/>
    </location>
</feature>
<organism evidence="9 10">
    <name type="scientific">Halocaridina rubra</name>
    <name type="common">Hawaiian red shrimp</name>
    <dbReference type="NCBI Taxonomy" id="373956"/>
    <lineage>
        <taxon>Eukaryota</taxon>
        <taxon>Metazoa</taxon>
        <taxon>Ecdysozoa</taxon>
        <taxon>Arthropoda</taxon>
        <taxon>Crustacea</taxon>
        <taxon>Multicrustacea</taxon>
        <taxon>Malacostraca</taxon>
        <taxon>Eumalacostraca</taxon>
        <taxon>Eucarida</taxon>
        <taxon>Decapoda</taxon>
        <taxon>Pleocyemata</taxon>
        <taxon>Caridea</taxon>
        <taxon>Atyoidea</taxon>
        <taxon>Atyidae</taxon>
        <taxon>Halocaridina</taxon>
    </lineage>
</organism>
<dbReference type="GO" id="GO:0032588">
    <property type="term" value="C:trans-Golgi network membrane"/>
    <property type="evidence" value="ECO:0007669"/>
    <property type="project" value="UniProtKB-ARBA"/>
</dbReference>
<keyword evidence="4" id="KW-0333">Golgi apparatus</keyword>
<dbReference type="InterPro" id="IPR030798">
    <property type="entry name" value="Arfaptin_fam"/>
</dbReference>
<evidence type="ECO:0000313" key="10">
    <source>
        <dbReference type="Proteomes" id="UP001381693"/>
    </source>
</evidence>
<evidence type="ECO:0000256" key="1">
    <source>
        <dbReference type="ARBA" id="ARBA00004394"/>
    </source>
</evidence>
<dbReference type="AlphaFoldDB" id="A0AAN8X9V2"/>
<feature type="compositionally biased region" description="Polar residues" evidence="7">
    <location>
        <begin position="13"/>
        <end position="25"/>
    </location>
</feature>
<keyword evidence="10" id="KW-1185">Reference proteome</keyword>
<name>A0AAN8X9V2_HALRR</name>
<feature type="region of interest" description="Disordered" evidence="7">
    <location>
        <begin position="1"/>
        <end position="102"/>
    </location>
</feature>
<gene>
    <name evidence="9" type="primary">ARFIP1</name>
    <name evidence="9" type="ORF">SK128_011296</name>
</gene>
<dbReference type="SMART" id="SM01015">
    <property type="entry name" value="Arfaptin"/>
    <property type="match status" value="1"/>
</dbReference>
<dbReference type="PROSITE" id="PS50870">
    <property type="entry name" value="AH"/>
    <property type="match status" value="1"/>
</dbReference>
<dbReference type="PANTHER" id="PTHR12141">
    <property type="entry name" value="ARFAPTIN-RELATED"/>
    <property type="match status" value="1"/>
</dbReference>
<keyword evidence="3" id="KW-0597">Phosphoprotein</keyword>
<feature type="coiled-coil region" evidence="6">
    <location>
        <begin position="247"/>
        <end position="297"/>
    </location>
</feature>
<dbReference type="FunFam" id="1.20.1270.60:FF:000003">
    <property type="entry name" value="arfaptin-2 isoform X1"/>
    <property type="match status" value="1"/>
</dbReference>
<evidence type="ECO:0000259" key="8">
    <source>
        <dbReference type="PROSITE" id="PS50870"/>
    </source>
</evidence>
<dbReference type="InterPro" id="IPR010504">
    <property type="entry name" value="AH_dom"/>
</dbReference>
<dbReference type="GO" id="GO:0034315">
    <property type="term" value="P:regulation of Arp2/3 complex-mediated actin nucleation"/>
    <property type="evidence" value="ECO:0007669"/>
    <property type="project" value="TreeGrafter"/>
</dbReference>
<dbReference type="EMBL" id="JAXCGZ010009623">
    <property type="protein sequence ID" value="KAK7076558.1"/>
    <property type="molecule type" value="Genomic_DNA"/>
</dbReference>
<accession>A0AAN8X9V2</accession>
<dbReference type="GO" id="GO:0000139">
    <property type="term" value="C:Golgi membrane"/>
    <property type="evidence" value="ECO:0007669"/>
    <property type="project" value="UniProtKB-SubCell"/>
</dbReference>
<evidence type="ECO:0000256" key="6">
    <source>
        <dbReference type="SAM" id="Coils"/>
    </source>
</evidence>
<evidence type="ECO:0000313" key="9">
    <source>
        <dbReference type="EMBL" id="KAK7076558.1"/>
    </source>
</evidence>
<evidence type="ECO:0000256" key="4">
    <source>
        <dbReference type="ARBA" id="ARBA00023034"/>
    </source>
</evidence>
<proteinExistence type="predicted"/>
<dbReference type="GO" id="GO:0006886">
    <property type="term" value="P:intracellular protein transport"/>
    <property type="evidence" value="ECO:0007669"/>
    <property type="project" value="TreeGrafter"/>
</dbReference>
<evidence type="ECO:0000256" key="2">
    <source>
        <dbReference type="ARBA" id="ARBA00004601"/>
    </source>
</evidence>
<keyword evidence="6" id="KW-0175">Coiled coil</keyword>
<dbReference type="Gene3D" id="1.20.1270.60">
    <property type="entry name" value="Arfaptin homology (AH) domain/BAR domain"/>
    <property type="match status" value="1"/>
</dbReference>
<keyword evidence="5" id="KW-0472">Membrane</keyword>
<comment type="subcellular location">
    <subcellularLocation>
        <location evidence="1">Golgi apparatus membrane</location>
    </subcellularLocation>
    <subcellularLocation>
        <location evidence="2">Golgi apparatus</location>
        <location evidence="2">trans-Golgi network</location>
    </subcellularLocation>
</comment>
<protein>
    <submittedName>
        <fullName evidence="9">Arfaptin-1</fullName>
    </submittedName>
</protein>
<dbReference type="PANTHER" id="PTHR12141:SF5">
    <property type="entry name" value="ARFAPTIN"/>
    <property type="match status" value="1"/>
</dbReference>
<sequence>MDGDLSEGGMQTVALNENAVNSESQPLAGGGASLQNAMSNSGISSPSSPSQPIPVSQNRPTSLPQYPHNPGSSYTSPANANSPAMSPIPLATPTTPGSENGAAVVRSGAGKMESIKTWSISTYKCTKQLISEKLGKSSRTIDTELEGQIESLRDTQRKYSQILRLARALSSHFYHVVQTQQQLGDAFADLAQKSPELQEEFIYNAETQRTLTKNGETLLGALNFFVSSVNTLCNKTMEDTLLTIKLFESARIEYDAYRSDLEMLSQQPRSEVSSIKLEEAQRNFSMYKAHYDRLRADVAIKLKFLDENKVKVMHKQLLLFHNAVSAYFSGNQTALEATLKQFNIKLRSPNTAPPSWLEQSVPETFQTIFGTLNSPTK</sequence>
<evidence type="ECO:0000256" key="7">
    <source>
        <dbReference type="SAM" id="MobiDB-lite"/>
    </source>
</evidence>
<comment type="caution">
    <text evidence="9">The sequence shown here is derived from an EMBL/GenBank/DDBJ whole genome shotgun (WGS) entry which is preliminary data.</text>
</comment>
<dbReference type="SUPFAM" id="SSF103657">
    <property type="entry name" value="BAR/IMD domain-like"/>
    <property type="match status" value="1"/>
</dbReference>
<reference evidence="9 10" key="1">
    <citation type="submission" date="2023-11" db="EMBL/GenBank/DDBJ databases">
        <title>Halocaridina rubra genome assembly.</title>
        <authorList>
            <person name="Smith C."/>
        </authorList>
    </citation>
    <scope>NUCLEOTIDE SEQUENCE [LARGE SCALE GENOMIC DNA]</scope>
    <source>
        <strain evidence="9">EP-1</strain>
        <tissue evidence="9">Whole</tissue>
    </source>
</reference>
<dbReference type="GO" id="GO:0019904">
    <property type="term" value="F:protein domain specific binding"/>
    <property type="evidence" value="ECO:0007669"/>
    <property type="project" value="InterPro"/>
</dbReference>
<feature type="compositionally biased region" description="Polar residues" evidence="7">
    <location>
        <begin position="59"/>
        <end position="84"/>
    </location>
</feature>